<evidence type="ECO:0000256" key="9">
    <source>
        <dbReference type="ARBA" id="ARBA00048504"/>
    </source>
</evidence>
<dbReference type="InterPro" id="IPR029058">
    <property type="entry name" value="AB_hydrolase_fold"/>
</dbReference>
<gene>
    <name evidence="13" type="primary">ABHD11_3</name>
    <name evidence="13" type="ORF">AVEN_112982_1</name>
</gene>
<evidence type="ECO:0000313" key="13">
    <source>
        <dbReference type="EMBL" id="GBN16635.1"/>
    </source>
</evidence>
<feature type="domain" description="AB hydrolase-1" evidence="12">
    <location>
        <begin position="66"/>
        <end position="151"/>
    </location>
</feature>
<dbReference type="Gene3D" id="3.40.50.1820">
    <property type="entry name" value="alpha/beta hydrolase"/>
    <property type="match status" value="1"/>
</dbReference>
<dbReference type="AlphaFoldDB" id="A0A4Y2LP83"/>
<dbReference type="InterPro" id="IPR000073">
    <property type="entry name" value="AB_hydrolase_1"/>
</dbReference>
<organism evidence="13 14">
    <name type="scientific">Araneus ventricosus</name>
    <name type="common">Orbweaver spider</name>
    <name type="synonym">Epeira ventricosa</name>
    <dbReference type="NCBI Taxonomy" id="182803"/>
    <lineage>
        <taxon>Eukaryota</taxon>
        <taxon>Metazoa</taxon>
        <taxon>Ecdysozoa</taxon>
        <taxon>Arthropoda</taxon>
        <taxon>Chelicerata</taxon>
        <taxon>Arachnida</taxon>
        <taxon>Araneae</taxon>
        <taxon>Araneomorphae</taxon>
        <taxon>Entelegynae</taxon>
        <taxon>Araneoidea</taxon>
        <taxon>Araneidae</taxon>
        <taxon>Araneus</taxon>
    </lineage>
</organism>
<dbReference type="GO" id="GO:0005739">
    <property type="term" value="C:mitochondrion"/>
    <property type="evidence" value="ECO:0007669"/>
    <property type="project" value="TreeGrafter"/>
</dbReference>
<dbReference type="EMBL" id="BGPR01006172">
    <property type="protein sequence ID" value="GBN16635.1"/>
    <property type="molecule type" value="Genomic_DNA"/>
</dbReference>
<evidence type="ECO:0000256" key="1">
    <source>
        <dbReference type="ARBA" id="ARBA00008645"/>
    </source>
</evidence>
<evidence type="ECO:0000256" key="10">
    <source>
        <dbReference type="ARBA" id="ARBA00048513"/>
    </source>
</evidence>
<evidence type="ECO:0000256" key="11">
    <source>
        <dbReference type="ARBA" id="ARBA00048919"/>
    </source>
</evidence>
<evidence type="ECO:0000256" key="8">
    <source>
        <dbReference type="ARBA" id="ARBA00048283"/>
    </source>
</evidence>
<comment type="catalytic activity">
    <reaction evidence="10">
        <text>1-octadecanoyl-2-(9Z-octadecenoyl)-sn-glycerol + H2O = 2-(9Z-octadecenoyl)-glycerol + octadecanoate + H(+)</text>
        <dbReference type="Rhea" id="RHEA:77103"/>
        <dbReference type="ChEBI" id="CHEBI:15377"/>
        <dbReference type="ChEBI" id="CHEBI:15378"/>
        <dbReference type="ChEBI" id="CHEBI:25629"/>
        <dbReference type="ChEBI" id="CHEBI:73990"/>
        <dbReference type="ChEBI" id="CHEBI:75468"/>
    </reaction>
</comment>
<comment type="catalytic activity">
    <reaction evidence="11">
        <text>1-octadecanoyl-2-(5Z,8Z,11Z,14Z-eicosatetraenoyl)-sn-glycerol + H2O = 2-(5Z,8Z,11Z,14Z-eicosatetraenoyl)-glycerol + octadecanoate + H(+)</text>
        <dbReference type="Rhea" id="RHEA:38507"/>
        <dbReference type="ChEBI" id="CHEBI:15377"/>
        <dbReference type="ChEBI" id="CHEBI:15378"/>
        <dbReference type="ChEBI" id="CHEBI:25629"/>
        <dbReference type="ChEBI" id="CHEBI:52392"/>
        <dbReference type="ChEBI" id="CHEBI:75728"/>
    </reaction>
</comment>
<dbReference type="GO" id="GO:0052689">
    <property type="term" value="F:carboxylic ester hydrolase activity"/>
    <property type="evidence" value="ECO:0007669"/>
    <property type="project" value="TreeGrafter"/>
</dbReference>
<evidence type="ECO:0000259" key="12">
    <source>
        <dbReference type="Pfam" id="PF00561"/>
    </source>
</evidence>
<evidence type="ECO:0000313" key="14">
    <source>
        <dbReference type="Proteomes" id="UP000499080"/>
    </source>
</evidence>
<evidence type="ECO:0000256" key="7">
    <source>
        <dbReference type="ARBA" id="ARBA00044064"/>
    </source>
</evidence>
<accession>A0A4Y2LP83</accession>
<sequence length="153" mass="17181">MYRNLTKLFRHENLLVSCLSRNSVSPKLIASNKRCLSTSEEIYRPGPVTLSYWVFQPEAQAISKIPVIILHGLLGSKQNWRGLGKAIAVKSQRKIYALDARNHGDSPHEDDFDYPLMAEDVKFFMSSQSIPEAVIVGHSMGGRTAMYLTLTNV</sequence>
<dbReference type="Pfam" id="PF00561">
    <property type="entry name" value="Abhydrolase_1"/>
    <property type="match status" value="1"/>
</dbReference>
<proteinExistence type="inferred from homology"/>
<keyword evidence="2" id="KW-0378">Hydrolase</keyword>
<evidence type="ECO:0000256" key="6">
    <source>
        <dbReference type="ARBA" id="ARBA00043742"/>
    </source>
</evidence>
<dbReference type="PANTHER" id="PTHR46118">
    <property type="entry name" value="PROTEIN ABHD11"/>
    <property type="match status" value="1"/>
</dbReference>
<evidence type="ECO:0000256" key="5">
    <source>
        <dbReference type="ARBA" id="ARBA00043667"/>
    </source>
</evidence>
<comment type="catalytic activity">
    <reaction evidence="8">
        <text>1-octadecanoyl-2-(4Z,7Z,10Z,13Z,16Z,19Z-docosahexaenoyl)-sn-glycerol + H2O = 2-(4Z,7Z,10Z,13Z,16Z,19Z-docosahexaenoyl)-glycerol + octadecanoate + H(+)</text>
        <dbReference type="Rhea" id="RHEA:77107"/>
        <dbReference type="ChEBI" id="CHEBI:15377"/>
        <dbReference type="ChEBI" id="CHEBI:15378"/>
        <dbReference type="ChEBI" id="CHEBI:25629"/>
        <dbReference type="ChEBI" id="CHEBI:77129"/>
        <dbReference type="ChEBI" id="CHEBI:186738"/>
    </reaction>
</comment>
<comment type="caution">
    <text evidence="13">The sequence shown here is derived from an EMBL/GenBank/DDBJ whole genome shotgun (WGS) entry which is preliminary data.</text>
</comment>
<dbReference type="SUPFAM" id="SSF53474">
    <property type="entry name" value="alpha/beta-Hydrolases"/>
    <property type="match status" value="1"/>
</dbReference>
<dbReference type="EC" id="3.1.1.116" evidence="3"/>
<comment type="catalytic activity">
    <reaction evidence="9">
        <text>1,2-didecanoylglycerol + H2O = decanoylglycerol + decanoate + H(+)</text>
        <dbReference type="Rhea" id="RHEA:48596"/>
        <dbReference type="ChEBI" id="CHEBI:11152"/>
        <dbReference type="ChEBI" id="CHEBI:15377"/>
        <dbReference type="ChEBI" id="CHEBI:15378"/>
        <dbReference type="ChEBI" id="CHEBI:27689"/>
        <dbReference type="ChEBI" id="CHEBI:90605"/>
    </reaction>
</comment>
<dbReference type="Proteomes" id="UP000499080">
    <property type="component" value="Unassembled WGS sequence"/>
</dbReference>
<protein>
    <recommendedName>
        <fullName evidence="7">sn-1-specific diacylglycerol lipase ABHD11</fullName>
        <ecNumber evidence="3">3.1.1.116</ecNumber>
    </recommendedName>
    <alternativeName>
        <fullName evidence="4">Alpha/beta hydrolase domain-containing protein 11</fullName>
    </alternativeName>
</protein>
<dbReference type="PANTHER" id="PTHR46118:SF4">
    <property type="entry name" value="PROTEIN ABHD11"/>
    <property type="match status" value="1"/>
</dbReference>
<name>A0A4Y2LP83_ARAVE</name>
<keyword evidence="14" id="KW-1185">Reference proteome</keyword>
<evidence type="ECO:0000256" key="2">
    <source>
        <dbReference type="ARBA" id="ARBA00022801"/>
    </source>
</evidence>
<evidence type="ECO:0000256" key="4">
    <source>
        <dbReference type="ARBA" id="ARBA00042703"/>
    </source>
</evidence>
<dbReference type="OrthoDB" id="6424307at2759"/>
<reference evidence="13 14" key="1">
    <citation type="journal article" date="2019" name="Sci. Rep.">
        <title>Orb-weaving spider Araneus ventricosus genome elucidates the spidroin gene catalogue.</title>
        <authorList>
            <person name="Kono N."/>
            <person name="Nakamura H."/>
            <person name="Ohtoshi R."/>
            <person name="Moran D.A.P."/>
            <person name="Shinohara A."/>
            <person name="Yoshida Y."/>
            <person name="Fujiwara M."/>
            <person name="Mori M."/>
            <person name="Tomita M."/>
            <person name="Arakawa K."/>
        </authorList>
    </citation>
    <scope>NUCLEOTIDE SEQUENCE [LARGE SCALE GENOMIC DNA]</scope>
</reference>
<comment type="catalytic activity">
    <reaction evidence="6">
        <text>a 1,3-diacyl-sn-glycerol + H2O = a 1-acyl-sn-glycerol + a fatty acid + H(+)</text>
        <dbReference type="Rhea" id="RHEA:38503"/>
        <dbReference type="ChEBI" id="CHEBI:15377"/>
        <dbReference type="ChEBI" id="CHEBI:15378"/>
        <dbReference type="ChEBI" id="CHEBI:28868"/>
        <dbReference type="ChEBI" id="CHEBI:64683"/>
        <dbReference type="ChEBI" id="CHEBI:77272"/>
    </reaction>
</comment>
<comment type="catalytic activity">
    <reaction evidence="5">
        <text>a 1,2-diacyl-sn-glycerol + H2O = a 2-acylglycerol + a fatty acid + H(+)</text>
        <dbReference type="Rhea" id="RHEA:33275"/>
        <dbReference type="ChEBI" id="CHEBI:15377"/>
        <dbReference type="ChEBI" id="CHEBI:15378"/>
        <dbReference type="ChEBI" id="CHEBI:17389"/>
        <dbReference type="ChEBI" id="CHEBI:17815"/>
        <dbReference type="ChEBI" id="CHEBI:28868"/>
        <dbReference type="EC" id="3.1.1.116"/>
    </reaction>
</comment>
<evidence type="ECO:0000256" key="3">
    <source>
        <dbReference type="ARBA" id="ARBA00026104"/>
    </source>
</evidence>
<comment type="similarity">
    <text evidence="1">Belongs to the AB hydrolase superfamily.</text>
</comment>